<feature type="domain" description="Peptidase M50" evidence="11">
    <location>
        <begin position="64"/>
        <end position="225"/>
    </location>
</feature>
<feature type="transmembrane region" description="Helical" evidence="10">
    <location>
        <begin position="225"/>
        <end position="251"/>
    </location>
</feature>
<proteinExistence type="inferred from homology"/>
<evidence type="ECO:0000256" key="10">
    <source>
        <dbReference type="SAM" id="Phobius"/>
    </source>
</evidence>
<reference evidence="12" key="1">
    <citation type="submission" date="2021-05" db="EMBL/GenBank/DDBJ databases">
        <title>Energy efficiency and biological interactions define the core microbiome of deep oligotrophic groundwater.</title>
        <authorList>
            <person name="Mehrshad M."/>
            <person name="Lopez-Fernandez M."/>
            <person name="Bell E."/>
            <person name="Bernier-Latmani R."/>
            <person name="Bertilsson S."/>
            <person name="Dopson M."/>
        </authorList>
    </citation>
    <scope>NUCLEOTIDE SEQUENCE</scope>
    <source>
        <strain evidence="12">Modern_marine.mb.64</strain>
    </source>
</reference>
<evidence type="ECO:0000259" key="11">
    <source>
        <dbReference type="Pfam" id="PF02163"/>
    </source>
</evidence>
<keyword evidence="8 10" id="KW-1133">Transmembrane helix</keyword>
<keyword evidence="5 10" id="KW-0812">Transmembrane</keyword>
<dbReference type="EMBL" id="JAHJDP010000116">
    <property type="protein sequence ID" value="MBU2693152.1"/>
    <property type="molecule type" value="Genomic_DNA"/>
</dbReference>
<keyword evidence="9 10" id="KW-0472">Membrane</keyword>
<evidence type="ECO:0000256" key="7">
    <source>
        <dbReference type="ARBA" id="ARBA00022946"/>
    </source>
</evidence>
<dbReference type="InterPro" id="IPR008915">
    <property type="entry name" value="Peptidase_M50"/>
</dbReference>
<dbReference type="PANTHER" id="PTHR31412">
    <property type="entry name" value="ZINC METALLOPROTEASE EGY1"/>
    <property type="match status" value="1"/>
</dbReference>
<feature type="transmembrane region" description="Helical" evidence="10">
    <location>
        <begin position="30"/>
        <end position="51"/>
    </location>
</feature>
<evidence type="ECO:0000256" key="5">
    <source>
        <dbReference type="ARBA" id="ARBA00022692"/>
    </source>
</evidence>
<comment type="similarity">
    <text evidence="3">Belongs to the peptidase M50B family.</text>
</comment>
<dbReference type="AlphaFoldDB" id="A0A948S0P9"/>
<evidence type="ECO:0000256" key="1">
    <source>
        <dbReference type="ARBA" id="ARBA00001947"/>
    </source>
</evidence>
<evidence type="ECO:0000313" key="13">
    <source>
        <dbReference type="Proteomes" id="UP000777784"/>
    </source>
</evidence>
<gene>
    <name evidence="12" type="ORF">KJ970_19730</name>
</gene>
<evidence type="ECO:0000256" key="3">
    <source>
        <dbReference type="ARBA" id="ARBA00007931"/>
    </source>
</evidence>
<accession>A0A948S0P9</accession>
<evidence type="ECO:0000256" key="2">
    <source>
        <dbReference type="ARBA" id="ARBA00004141"/>
    </source>
</evidence>
<feature type="transmembrane region" description="Helical" evidence="10">
    <location>
        <begin position="121"/>
        <end position="141"/>
    </location>
</feature>
<sequence length="294" mass="32557">MSSQYPQWPSDGRDPFFVAAPPQPHMRNRYWLHLGLFIVTLVSATFVVAGWPPNWGMGLLYGIPLVVILLCHEMGHYLMCRRYRVPATLPYFIPFPLSIFGTMGAVIRMKQITGRKALFDIGIAGPLAGLLITLPVTYFGLQLSEVRGTGGLPDGVLTLGEPLLFQWLSHLALGPLPADADVVLHPMAFAGWAGFFVTSLNLLPAGQLDGGHVIHAMTPKLSHKISWLTLLGLAITAWFFSGWWFVVILVFFIGLRHPPVADTEELGQSRIWMGFLALIIFFLTFTPHPFGNIP</sequence>
<evidence type="ECO:0000256" key="8">
    <source>
        <dbReference type="ARBA" id="ARBA00022989"/>
    </source>
</evidence>
<evidence type="ECO:0000256" key="6">
    <source>
        <dbReference type="ARBA" id="ARBA00022801"/>
    </source>
</evidence>
<name>A0A948S0P9_UNCEI</name>
<comment type="subcellular location">
    <subcellularLocation>
        <location evidence="2">Membrane</location>
        <topology evidence="2">Multi-pass membrane protein</topology>
    </subcellularLocation>
</comment>
<evidence type="ECO:0000256" key="4">
    <source>
        <dbReference type="ARBA" id="ARBA00022670"/>
    </source>
</evidence>
<dbReference type="Pfam" id="PF02163">
    <property type="entry name" value="Peptidase_M50"/>
    <property type="match status" value="1"/>
</dbReference>
<dbReference type="Proteomes" id="UP000777784">
    <property type="component" value="Unassembled WGS sequence"/>
</dbReference>
<feature type="transmembrane region" description="Helical" evidence="10">
    <location>
        <begin position="271"/>
        <end position="290"/>
    </location>
</feature>
<keyword evidence="4 12" id="KW-0645">Protease</keyword>
<feature type="transmembrane region" description="Helical" evidence="10">
    <location>
        <begin position="58"/>
        <end position="79"/>
    </location>
</feature>
<dbReference type="GO" id="GO:0006508">
    <property type="term" value="P:proteolysis"/>
    <property type="evidence" value="ECO:0007669"/>
    <property type="project" value="UniProtKB-KW"/>
</dbReference>
<keyword evidence="7" id="KW-0809">Transit peptide</keyword>
<protein>
    <submittedName>
        <fullName evidence="12">Site-2 protease family protein</fullName>
    </submittedName>
</protein>
<comment type="caution">
    <text evidence="12">The sequence shown here is derived from an EMBL/GenBank/DDBJ whole genome shotgun (WGS) entry which is preliminary data.</text>
</comment>
<evidence type="ECO:0000256" key="9">
    <source>
        <dbReference type="ARBA" id="ARBA00023136"/>
    </source>
</evidence>
<feature type="transmembrane region" description="Helical" evidence="10">
    <location>
        <begin position="183"/>
        <end position="204"/>
    </location>
</feature>
<dbReference type="CDD" id="cd06160">
    <property type="entry name" value="S2P-M50_like_2"/>
    <property type="match status" value="1"/>
</dbReference>
<dbReference type="InterPro" id="IPR044838">
    <property type="entry name" value="EGY1-like"/>
</dbReference>
<comment type="cofactor">
    <cofactor evidence="1">
        <name>Zn(2+)</name>
        <dbReference type="ChEBI" id="CHEBI:29105"/>
    </cofactor>
</comment>
<organism evidence="12 13">
    <name type="scientific">Eiseniibacteriota bacterium</name>
    <dbReference type="NCBI Taxonomy" id="2212470"/>
    <lineage>
        <taxon>Bacteria</taxon>
        <taxon>Candidatus Eiseniibacteriota</taxon>
    </lineage>
</organism>
<dbReference type="GO" id="GO:0016020">
    <property type="term" value="C:membrane"/>
    <property type="evidence" value="ECO:0007669"/>
    <property type="project" value="UniProtKB-SubCell"/>
</dbReference>
<dbReference type="GO" id="GO:0008233">
    <property type="term" value="F:peptidase activity"/>
    <property type="evidence" value="ECO:0007669"/>
    <property type="project" value="UniProtKB-KW"/>
</dbReference>
<keyword evidence="6" id="KW-0378">Hydrolase</keyword>
<evidence type="ECO:0000313" key="12">
    <source>
        <dbReference type="EMBL" id="MBU2693152.1"/>
    </source>
</evidence>
<dbReference type="PANTHER" id="PTHR31412:SF0">
    <property type="entry name" value="ZINC METALLOPROTEASE EGY1, CHLOROPLASTIC-RELATED"/>
    <property type="match status" value="1"/>
</dbReference>
<feature type="transmembrane region" description="Helical" evidence="10">
    <location>
        <begin position="91"/>
        <end position="109"/>
    </location>
</feature>